<dbReference type="SUPFAM" id="SSF51430">
    <property type="entry name" value="NAD(P)-linked oxidoreductase"/>
    <property type="match status" value="1"/>
</dbReference>
<accession>A0ABR1FFJ5</accession>
<organism evidence="3 4">
    <name type="scientific">Myxozyma melibiosi</name>
    <dbReference type="NCBI Taxonomy" id="54550"/>
    <lineage>
        <taxon>Eukaryota</taxon>
        <taxon>Fungi</taxon>
        <taxon>Dikarya</taxon>
        <taxon>Ascomycota</taxon>
        <taxon>Saccharomycotina</taxon>
        <taxon>Lipomycetes</taxon>
        <taxon>Lipomycetales</taxon>
        <taxon>Lipomycetaceae</taxon>
        <taxon>Myxozyma</taxon>
    </lineage>
</organism>
<dbReference type="PANTHER" id="PTHR43364">
    <property type="entry name" value="NADH-SPECIFIC METHYLGLYOXAL REDUCTASE-RELATED"/>
    <property type="match status" value="1"/>
</dbReference>
<keyword evidence="1" id="KW-0560">Oxidoreductase</keyword>
<dbReference type="Gene3D" id="3.20.20.100">
    <property type="entry name" value="NADP-dependent oxidoreductase domain"/>
    <property type="match status" value="1"/>
</dbReference>
<proteinExistence type="predicted"/>
<dbReference type="PANTHER" id="PTHR43364:SF4">
    <property type="entry name" value="NAD(P)-LINKED OXIDOREDUCTASE SUPERFAMILY PROTEIN"/>
    <property type="match status" value="1"/>
</dbReference>
<dbReference type="GeneID" id="90036136"/>
<evidence type="ECO:0000313" key="3">
    <source>
        <dbReference type="EMBL" id="KAK7208626.1"/>
    </source>
</evidence>
<dbReference type="PRINTS" id="PR00069">
    <property type="entry name" value="ALDKETRDTASE"/>
</dbReference>
<dbReference type="InterPro" id="IPR036812">
    <property type="entry name" value="NAD(P)_OxRdtase_dom_sf"/>
</dbReference>
<gene>
    <name evidence="3" type="ORF">BZA70DRAFT_245469</name>
</gene>
<dbReference type="InterPro" id="IPR020471">
    <property type="entry name" value="AKR"/>
</dbReference>
<dbReference type="RefSeq" id="XP_064771659.1">
    <property type="nucleotide sequence ID" value="XM_064910624.1"/>
</dbReference>
<evidence type="ECO:0000313" key="4">
    <source>
        <dbReference type="Proteomes" id="UP001498771"/>
    </source>
</evidence>
<protein>
    <submittedName>
        <fullName evidence="3">Aflatoxin B1-aldehyde reductase</fullName>
    </submittedName>
</protein>
<comment type="caution">
    <text evidence="3">The sequence shown here is derived from an EMBL/GenBank/DDBJ whole genome shotgun (WGS) entry which is preliminary data.</text>
</comment>
<dbReference type="CDD" id="cd19075">
    <property type="entry name" value="AKR_AKR7A1-5"/>
    <property type="match status" value="1"/>
</dbReference>
<evidence type="ECO:0000259" key="2">
    <source>
        <dbReference type="Pfam" id="PF00248"/>
    </source>
</evidence>
<reference evidence="3 4" key="1">
    <citation type="submission" date="2024-03" db="EMBL/GenBank/DDBJ databases">
        <title>Genome-scale model development and genomic sequencing of the oleaginous clade Lipomyces.</title>
        <authorList>
            <consortium name="Lawrence Berkeley National Laboratory"/>
            <person name="Czajka J.J."/>
            <person name="Han Y."/>
            <person name="Kim J."/>
            <person name="Mondo S.J."/>
            <person name="Hofstad B.A."/>
            <person name="Robles A."/>
            <person name="Haridas S."/>
            <person name="Riley R."/>
            <person name="LaButti K."/>
            <person name="Pangilinan J."/>
            <person name="Andreopoulos W."/>
            <person name="Lipzen A."/>
            <person name="Yan J."/>
            <person name="Wang M."/>
            <person name="Ng V."/>
            <person name="Grigoriev I.V."/>
            <person name="Spatafora J.W."/>
            <person name="Magnuson J.K."/>
            <person name="Baker S.E."/>
            <person name="Pomraning K.R."/>
        </authorList>
    </citation>
    <scope>NUCLEOTIDE SEQUENCE [LARGE SCALE GENOMIC DNA]</scope>
    <source>
        <strain evidence="3 4">Phaff 52-87</strain>
    </source>
</reference>
<dbReference type="Proteomes" id="UP001498771">
    <property type="component" value="Unassembled WGS sequence"/>
</dbReference>
<keyword evidence="4" id="KW-1185">Reference proteome</keyword>
<dbReference type="Pfam" id="PF00248">
    <property type="entry name" value="Aldo_ket_red"/>
    <property type="match status" value="1"/>
</dbReference>
<dbReference type="InterPro" id="IPR023210">
    <property type="entry name" value="NADP_OxRdtase_dom"/>
</dbReference>
<name>A0ABR1FFJ5_9ASCO</name>
<feature type="domain" description="NADP-dependent oxidoreductase" evidence="2">
    <location>
        <begin position="5"/>
        <end position="315"/>
    </location>
</feature>
<dbReference type="InterPro" id="IPR050523">
    <property type="entry name" value="AKR_Detox_Biosynth"/>
</dbReference>
<evidence type="ECO:0000256" key="1">
    <source>
        <dbReference type="ARBA" id="ARBA00023002"/>
    </source>
</evidence>
<sequence>MACRVILGMMTFGPPSSVTARITTIEATKEIFSYLKQKGYNEIDTARVYTDGLQEAFSAEAGYKTEFGFDTATKMYPNNGGEHSAANLPTYVNKSLSELKTDCVEIFYLHAADRTVPLLETLQTTDKLYKEGKFKMLGISNYTAYEVAEIMTLCKVYNLVRPKIYQGRYNCVTRDVEEELFPALRHYGLDFVCYNPIAGGLLSGKYNKAVDVPSEGRFSSNRQGSLYRTRYFRDVYWDALDMIQPVAEKHNLTVFEVALRWMVHHSALKLGPAKGQTGDGIIIGVSSLEQLKSNLAAIESGPLPDEVVAVLDKAAKHVRSDSPHYWHGELNYSYKWE</sequence>
<dbReference type="EMBL" id="JBBJBU010000001">
    <property type="protein sequence ID" value="KAK7208626.1"/>
    <property type="molecule type" value="Genomic_DNA"/>
</dbReference>